<dbReference type="GO" id="GO:0046982">
    <property type="term" value="F:protein heterodimerization activity"/>
    <property type="evidence" value="ECO:0007669"/>
    <property type="project" value="InterPro"/>
</dbReference>
<comment type="subcellular location">
    <subcellularLocation>
        <location evidence="1">Nucleus</location>
    </subcellularLocation>
</comment>
<dbReference type="CDD" id="cd22929">
    <property type="entry name" value="HFD_POLE4-like"/>
    <property type="match status" value="1"/>
</dbReference>
<dbReference type="GO" id="GO:0008623">
    <property type="term" value="C:CHRAC"/>
    <property type="evidence" value="ECO:0007669"/>
    <property type="project" value="TreeGrafter"/>
</dbReference>
<reference evidence="5 6" key="1">
    <citation type="journal article" date="2023" name="Elife">
        <title>Identification of key yeast species and microbe-microbe interactions impacting larval growth of Drosophila in the wild.</title>
        <authorList>
            <person name="Mure A."/>
            <person name="Sugiura Y."/>
            <person name="Maeda R."/>
            <person name="Honda K."/>
            <person name="Sakurai N."/>
            <person name="Takahashi Y."/>
            <person name="Watada M."/>
            <person name="Katoh T."/>
            <person name="Gotoh A."/>
            <person name="Gotoh Y."/>
            <person name="Taniguchi I."/>
            <person name="Nakamura K."/>
            <person name="Hayashi T."/>
            <person name="Katayama T."/>
            <person name="Uemura T."/>
            <person name="Hattori Y."/>
        </authorList>
    </citation>
    <scope>NUCLEOTIDE SEQUENCE [LARGE SCALE GENOMIC DNA]</scope>
    <source>
        <strain evidence="5 6">PK-24</strain>
    </source>
</reference>
<dbReference type="Proteomes" id="UP001378960">
    <property type="component" value="Unassembled WGS sequence"/>
</dbReference>
<keyword evidence="6" id="KW-1185">Reference proteome</keyword>
<dbReference type="InterPro" id="IPR003958">
    <property type="entry name" value="CBFA_NFYB_domain"/>
</dbReference>
<name>A0AAV5R3U1_PICKL</name>
<dbReference type="Gene3D" id="1.10.20.10">
    <property type="entry name" value="Histone, subunit A"/>
    <property type="match status" value="1"/>
</dbReference>
<protein>
    <recommendedName>
        <fullName evidence="4">Transcription factor CBF/NF-Y/archaeal histone domain-containing protein</fullName>
    </recommendedName>
</protein>
<gene>
    <name evidence="5" type="ORF">DAPK24_027990</name>
</gene>
<dbReference type="PANTHER" id="PTHR10252:SF54">
    <property type="entry name" value="CHROMATIN ACCESSIBILITY COMPLEX PROTEIN 1"/>
    <property type="match status" value="1"/>
</dbReference>
<dbReference type="InterPro" id="IPR050568">
    <property type="entry name" value="Transcr_DNA_Rep_Reg"/>
</dbReference>
<comment type="caution">
    <text evidence="5">The sequence shown here is derived from an EMBL/GenBank/DDBJ whole genome shotgun (WGS) entry which is preliminary data.</text>
</comment>
<sequence length="138" mass="15628">MEESGKLPISRVKKIIKLDPEHISSTESANYVLSIATELFITQLIQDSQTVTKSNNRKKIVYNDVQKVVSSVDVYGFMRDIVPKRAAIGDLMNKGLIKLRAVDEERLRREMHENMNSNGIEEGEGEGDKVDELYTESI</sequence>
<organism evidence="5 6">
    <name type="scientific">Pichia kluyveri</name>
    <name type="common">Yeast</name>
    <dbReference type="NCBI Taxonomy" id="36015"/>
    <lineage>
        <taxon>Eukaryota</taxon>
        <taxon>Fungi</taxon>
        <taxon>Dikarya</taxon>
        <taxon>Ascomycota</taxon>
        <taxon>Saccharomycotina</taxon>
        <taxon>Pichiomycetes</taxon>
        <taxon>Pichiales</taxon>
        <taxon>Pichiaceae</taxon>
        <taxon>Pichia</taxon>
    </lineage>
</organism>
<dbReference type="SUPFAM" id="SSF47113">
    <property type="entry name" value="Histone-fold"/>
    <property type="match status" value="1"/>
</dbReference>
<evidence type="ECO:0000256" key="2">
    <source>
        <dbReference type="ARBA" id="ARBA00023242"/>
    </source>
</evidence>
<dbReference type="Pfam" id="PF00808">
    <property type="entry name" value="CBFD_NFYB_HMF"/>
    <property type="match status" value="1"/>
</dbReference>
<evidence type="ECO:0000256" key="3">
    <source>
        <dbReference type="SAM" id="MobiDB-lite"/>
    </source>
</evidence>
<evidence type="ECO:0000313" key="6">
    <source>
        <dbReference type="Proteomes" id="UP001378960"/>
    </source>
</evidence>
<dbReference type="PANTHER" id="PTHR10252">
    <property type="entry name" value="HISTONE-LIKE TRANSCRIPTION FACTOR CCAAT-RELATED"/>
    <property type="match status" value="1"/>
</dbReference>
<proteinExistence type="predicted"/>
<dbReference type="InterPro" id="IPR009072">
    <property type="entry name" value="Histone-fold"/>
</dbReference>
<feature type="domain" description="Transcription factor CBF/NF-Y/archaeal histone" evidence="4">
    <location>
        <begin position="6"/>
        <end position="69"/>
    </location>
</feature>
<dbReference type="AlphaFoldDB" id="A0AAV5R3U1"/>
<evidence type="ECO:0000256" key="1">
    <source>
        <dbReference type="ARBA" id="ARBA00004123"/>
    </source>
</evidence>
<keyword evidence="2" id="KW-0539">Nucleus</keyword>
<evidence type="ECO:0000313" key="5">
    <source>
        <dbReference type="EMBL" id="GMM46224.1"/>
    </source>
</evidence>
<dbReference type="EMBL" id="BTGB01000003">
    <property type="protein sequence ID" value="GMM46224.1"/>
    <property type="molecule type" value="Genomic_DNA"/>
</dbReference>
<accession>A0AAV5R3U1</accession>
<evidence type="ECO:0000259" key="4">
    <source>
        <dbReference type="Pfam" id="PF00808"/>
    </source>
</evidence>
<dbReference type="GO" id="GO:0006261">
    <property type="term" value="P:DNA-templated DNA replication"/>
    <property type="evidence" value="ECO:0007669"/>
    <property type="project" value="TreeGrafter"/>
</dbReference>
<feature type="region of interest" description="Disordered" evidence="3">
    <location>
        <begin position="114"/>
        <end position="138"/>
    </location>
</feature>